<feature type="domain" description="PRISE-like Rossmann-fold" evidence="1">
    <location>
        <begin position="7"/>
        <end position="394"/>
    </location>
</feature>
<dbReference type="PANTHER" id="PTHR32487">
    <property type="entry name" value="3-OXO-DELTA(4,5)-STEROID 5-BETA-REDUCTASE"/>
    <property type="match status" value="1"/>
</dbReference>
<dbReference type="Pfam" id="PF22917">
    <property type="entry name" value="PRISE"/>
    <property type="match status" value="1"/>
</dbReference>
<dbReference type="STRING" id="708197.A0A166Z4M4"/>
<evidence type="ECO:0000313" key="2">
    <source>
        <dbReference type="EMBL" id="KZL78426.1"/>
    </source>
</evidence>
<name>A0A166Z4M4_9PEZI</name>
<evidence type="ECO:0000259" key="1">
    <source>
        <dbReference type="Pfam" id="PF22917"/>
    </source>
</evidence>
<proteinExistence type="predicted"/>
<sequence>MSERNHAIVFGAAGLLGWATVEQLLSNYPAEGSFDQVTAVINRPLPESELFWPKGSTDRPSLQIVSGVNLNGTAEDLTTQLENKVQEVKNVTHVFYFVFNQISNDHIRECETNCGIMQRVVDSLMLLSPNLKSFVYPGGTRGYGIYAPGGTFEAPLNESMADNLPAEYAKTVAYPWFRRILARASKGKSWTWSEVCPDVVVGFTPNGSGFSLALHWAQYLSLYAYNRGLDGKSDLPIEVPFPGNEGGYNSLFTPVSSRILGRITIHTSLNGGKCNAKIVNMADNAMPTKFSEIWPSLANWFGLKGVGPTGEENDPKPGEYIDKNKHIFEEKDLGRAMVAGVGGGSSQLDSVGYWLSFDRQLSLERLRSLGFMEEMNPVEGWLEAFEKFREAGIIF</sequence>
<evidence type="ECO:0000313" key="3">
    <source>
        <dbReference type="Proteomes" id="UP000076552"/>
    </source>
</evidence>
<keyword evidence="3" id="KW-1185">Reference proteome</keyword>
<dbReference type="InterPro" id="IPR055222">
    <property type="entry name" value="PRISE-like_Rossmann-fold"/>
</dbReference>
<comment type="caution">
    <text evidence="2">The sequence shown here is derived from an EMBL/GenBank/DDBJ whole genome shotgun (WGS) entry which is preliminary data.</text>
</comment>
<dbReference type="PANTHER" id="PTHR32487:SF4">
    <property type="entry name" value="SIRQ PROTEIN"/>
    <property type="match status" value="1"/>
</dbReference>
<dbReference type="SUPFAM" id="SSF51735">
    <property type="entry name" value="NAD(P)-binding Rossmann-fold domains"/>
    <property type="match status" value="1"/>
</dbReference>
<dbReference type="EMBL" id="LFIV01000002">
    <property type="protein sequence ID" value="KZL78426.1"/>
    <property type="molecule type" value="Genomic_DNA"/>
</dbReference>
<dbReference type="InterPro" id="IPR036291">
    <property type="entry name" value="NAD(P)-bd_dom_sf"/>
</dbReference>
<protein>
    <submittedName>
        <fullName evidence="2">SirQ protein</fullName>
    </submittedName>
</protein>
<organism evidence="2 3">
    <name type="scientific">Colletotrichum tofieldiae</name>
    <dbReference type="NCBI Taxonomy" id="708197"/>
    <lineage>
        <taxon>Eukaryota</taxon>
        <taxon>Fungi</taxon>
        <taxon>Dikarya</taxon>
        <taxon>Ascomycota</taxon>
        <taxon>Pezizomycotina</taxon>
        <taxon>Sordariomycetes</taxon>
        <taxon>Hypocreomycetidae</taxon>
        <taxon>Glomerellales</taxon>
        <taxon>Glomerellaceae</taxon>
        <taxon>Colletotrichum</taxon>
        <taxon>Colletotrichum spaethianum species complex</taxon>
    </lineage>
</organism>
<dbReference type="Gene3D" id="3.40.50.720">
    <property type="entry name" value="NAD(P)-binding Rossmann-like Domain"/>
    <property type="match status" value="1"/>
</dbReference>
<accession>A0A166Z4M4</accession>
<dbReference type="Proteomes" id="UP000076552">
    <property type="component" value="Unassembled WGS sequence"/>
</dbReference>
<dbReference type="AlphaFoldDB" id="A0A166Z4M4"/>
<reference evidence="2 3" key="1">
    <citation type="submission" date="2015-06" db="EMBL/GenBank/DDBJ databases">
        <title>Survival trade-offs in plant roots during colonization by closely related pathogenic and mutualistic fungi.</title>
        <authorList>
            <person name="Hacquard S."/>
            <person name="Kracher B."/>
            <person name="Hiruma K."/>
            <person name="Weinman A."/>
            <person name="Muench P."/>
            <person name="Garrido Oter R."/>
            <person name="Ver Loren van Themaat E."/>
            <person name="Dallerey J.-F."/>
            <person name="Damm U."/>
            <person name="Henrissat B."/>
            <person name="Lespinet O."/>
            <person name="Thon M."/>
            <person name="Kemen E."/>
            <person name="McHardy A.C."/>
            <person name="Schulze-Lefert P."/>
            <person name="O'Connell R.J."/>
        </authorList>
    </citation>
    <scope>NUCLEOTIDE SEQUENCE [LARGE SCALE GENOMIC DNA]</scope>
    <source>
        <strain evidence="2 3">0861</strain>
    </source>
</reference>
<gene>
    <name evidence="2" type="ORF">CT0861_04020</name>
</gene>